<dbReference type="PANTHER" id="PTHR10328:SF15">
    <property type="entry name" value="BHLH TRANSCRIPTION FACTOR"/>
    <property type="match status" value="1"/>
</dbReference>
<dbReference type="STRING" id="77020.A0A0M9VRA4"/>
<dbReference type="RefSeq" id="XP_017994047.1">
    <property type="nucleotide sequence ID" value="XM_018137597.1"/>
</dbReference>
<proteinExistence type="predicted"/>
<feature type="region of interest" description="Disordered" evidence="3">
    <location>
        <begin position="425"/>
        <end position="458"/>
    </location>
</feature>
<evidence type="ECO:0000313" key="6">
    <source>
        <dbReference type="Proteomes" id="UP000037751"/>
    </source>
</evidence>
<evidence type="ECO:0000256" key="2">
    <source>
        <dbReference type="ARBA" id="ARBA00023242"/>
    </source>
</evidence>
<organism evidence="5 6">
    <name type="scientific">Malassezia pachydermatis</name>
    <dbReference type="NCBI Taxonomy" id="77020"/>
    <lineage>
        <taxon>Eukaryota</taxon>
        <taxon>Fungi</taxon>
        <taxon>Dikarya</taxon>
        <taxon>Basidiomycota</taxon>
        <taxon>Ustilaginomycotina</taxon>
        <taxon>Malasseziomycetes</taxon>
        <taxon>Malasseziales</taxon>
        <taxon>Malasseziaceae</taxon>
        <taxon>Malassezia</taxon>
    </lineage>
</organism>
<evidence type="ECO:0000313" key="5">
    <source>
        <dbReference type="EMBL" id="KOS16415.1"/>
    </source>
</evidence>
<keyword evidence="1" id="KW-0238">DNA-binding</keyword>
<accession>A0A0M9VRA4</accession>
<dbReference type="VEuPathDB" id="FungiDB:Malapachy_3119"/>
<feature type="region of interest" description="Disordered" evidence="3">
    <location>
        <begin position="1"/>
        <end position="110"/>
    </location>
</feature>
<dbReference type="EMBL" id="LGAV01000001">
    <property type="protein sequence ID" value="KOS16415.1"/>
    <property type="molecule type" value="Genomic_DNA"/>
</dbReference>
<dbReference type="GO" id="GO:0045944">
    <property type="term" value="P:positive regulation of transcription by RNA polymerase II"/>
    <property type="evidence" value="ECO:0007669"/>
    <property type="project" value="TreeGrafter"/>
</dbReference>
<keyword evidence="2" id="KW-0539">Nucleus</keyword>
<gene>
    <name evidence="5" type="ORF">Malapachy_3119</name>
</gene>
<feature type="compositionally biased region" description="Polar residues" evidence="3">
    <location>
        <begin position="362"/>
        <end position="376"/>
    </location>
</feature>
<dbReference type="GeneID" id="28729473"/>
<dbReference type="InterPro" id="IPR011598">
    <property type="entry name" value="bHLH_dom"/>
</dbReference>
<name>A0A0M9VRA4_9BASI</name>
<evidence type="ECO:0000256" key="3">
    <source>
        <dbReference type="SAM" id="MobiDB-lite"/>
    </source>
</evidence>
<dbReference type="PROSITE" id="PS50888">
    <property type="entry name" value="BHLH"/>
    <property type="match status" value="1"/>
</dbReference>
<dbReference type="SUPFAM" id="SSF47459">
    <property type="entry name" value="HLH, helix-loop-helix DNA-binding domain"/>
    <property type="match status" value="1"/>
</dbReference>
<dbReference type="GO" id="GO:0003700">
    <property type="term" value="F:DNA-binding transcription factor activity"/>
    <property type="evidence" value="ECO:0007669"/>
    <property type="project" value="TreeGrafter"/>
</dbReference>
<feature type="region of interest" description="Disordered" evidence="3">
    <location>
        <begin position="323"/>
        <end position="376"/>
    </location>
</feature>
<dbReference type="GO" id="GO:0046983">
    <property type="term" value="F:protein dimerization activity"/>
    <property type="evidence" value="ECO:0007669"/>
    <property type="project" value="InterPro"/>
</dbReference>
<dbReference type="Gene3D" id="4.10.280.10">
    <property type="entry name" value="Helix-loop-helix DNA-binding domain"/>
    <property type="match status" value="1"/>
</dbReference>
<dbReference type="PANTHER" id="PTHR10328">
    <property type="entry name" value="PROTEIN MAX MYC-ASSOCIATED FACTOR X"/>
    <property type="match status" value="1"/>
</dbReference>
<dbReference type="Proteomes" id="UP000037751">
    <property type="component" value="Unassembled WGS sequence"/>
</dbReference>
<keyword evidence="6" id="KW-1185">Reference proteome</keyword>
<dbReference type="Pfam" id="PF00010">
    <property type="entry name" value="HLH"/>
    <property type="match status" value="1"/>
</dbReference>
<reference evidence="5 6" key="1">
    <citation type="submission" date="2015-07" db="EMBL/GenBank/DDBJ databases">
        <title>Draft Genome Sequence of Malassezia furfur CBS1878 and Malassezia pachydermatis CBS1879.</title>
        <authorList>
            <person name="Triana S."/>
            <person name="Ohm R."/>
            <person name="Gonzalez A."/>
            <person name="DeCock H."/>
            <person name="Restrepo S."/>
            <person name="Celis A."/>
        </authorList>
    </citation>
    <scope>NUCLEOTIDE SEQUENCE [LARGE SCALE GENOMIC DNA]</scope>
    <source>
        <strain evidence="5 6">CBS 1879</strain>
    </source>
</reference>
<feature type="compositionally biased region" description="Polar residues" evidence="3">
    <location>
        <begin position="99"/>
        <end position="110"/>
    </location>
</feature>
<sequence length="458" mass="49190">MSNEALGFVSSSASQGAEGSSEIVSLEPLDSSSQHTPPVPYTMHSATGKTDGTNLGFQNGHPPAYSHGASGKKDGSEVDAHTAAAMDPSLTGQRRADNAQASYTGVRQEQQPYRLDLLQTDPNLESNAPLAGEGAESDHVSRAFPFLSNSIGAQDGDSRSAIFSPNFSGMGAAQDANANNLAYKKQGSESLPGASVTDSNAGLHSKAQRGPSYDSLAPPEKKETPYSRSPSLRVTHKIAERKRRKEMKDLFDELKEYVPVDRGPKTSKGDILSKAVLQFQTMHREREQLIEALEAAHHEINQLRQVAGNTEHANSSLSQHVYPHSSTTAAAPSYLPRPPESRLHGMQEQHVSLPRSDKADTASHTTGVNLQPGAQRSGEQFLSELRLDRLRQSHDAVHPNFKQLDHGANVLDQSLNGARSFQPESYQTSLVSTELPAGQEASTMSSDAAAGSHTSRAM</sequence>
<feature type="region of interest" description="Disordered" evidence="3">
    <location>
        <begin position="188"/>
        <end position="234"/>
    </location>
</feature>
<feature type="compositionally biased region" description="Polar residues" evidence="3">
    <location>
        <begin position="440"/>
        <end position="458"/>
    </location>
</feature>
<feature type="domain" description="BHLH" evidence="4">
    <location>
        <begin position="231"/>
        <end position="282"/>
    </location>
</feature>
<dbReference type="InterPro" id="IPR036638">
    <property type="entry name" value="HLH_DNA-bd_sf"/>
</dbReference>
<feature type="compositionally biased region" description="Polar residues" evidence="3">
    <location>
        <begin position="44"/>
        <end position="57"/>
    </location>
</feature>
<dbReference type="SMART" id="SM00353">
    <property type="entry name" value="HLH"/>
    <property type="match status" value="1"/>
</dbReference>
<dbReference type="GO" id="GO:0090575">
    <property type="term" value="C:RNA polymerase II transcription regulator complex"/>
    <property type="evidence" value="ECO:0007669"/>
    <property type="project" value="TreeGrafter"/>
</dbReference>
<dbReference type="OrthoDB" id="8964853at2759"/>
<feature type="compositionally biased region" description="Basic and acidic residues" evidence="3">
    <location>
        <begin position="71"/>
        <end position="80"/>
    </location>
</feature>
<dbReference type="GO" id="GO:0003677">
    <property type="term" value="F:DNA binding"/>
    <property type="evidence" value="ECO:0007669"/>
    <property type="project" value="UniProtKB-KW"/>
</dbReference>
<feature type="compositionally biased region" description="Low complexity" evidence="3">
    <location>
        <begin position="10"/>
        <end position="22"/>
    </location>
</feature>
<protein>
    <submittedName>
        <fullName evidence="5">Protein esc1</fullName>
    </submittedName>
</protein>
<evidence type="ECO:0000259" key="4">
    <source>
        <dbReference type="PROSITE" id="PS50888"/>
    </source>
</evidence>
<dbReference type="AlphaFoldDB" id="A0A0M9VRA4"/>
<evidence type="ECO:0000256" key="1">
    <source>
        <dbReference type="ARBA" id="ARBA00023125"/>
    </source>
</evidence>
<comment type="caution">
    <text evidence="5">The sequence shown here is derived from an EMBL/GenBank/DDBJ whole genome shotgun (WGS) entry which is preliminary data.</text>
</comment>